<keyword evidence="1" id="KW-0812">Transmembrane</keyword>
<name>A0A1F7X324_9BACT</name>
<feature type="transmembrane region" description="Helical" evidence="1">
    <location>
        <begin position="83"/>
        <end position="101"/>
    </location>
</feature>
<sequence>MRILNIFSKAGVLFVIWASILVTPIFGSLKYLYITSVKEVFEPLKFALSLGEKSSIFLFLLLAVSILAWVWKYSRGKKMRKLELHAVGITAIVSFVGIMYLMNLEAKNYHNFLYSTYGLKIPLLSNILEAGLILSFLYFCAPDFSRKLKIKSTDTSPVNLFGKLGWFNSLIIIGGLTILGWHSAFTFINLPGYSNYASQDYDQRFELFEYIEALRIKTPKNANIVLPPQSNSIWPALGNPPVVRYFLYPRILVSANVLDQKTFNEIGRVYFVEVNEALRSKYWPGISLHDKTLTMGENKVLTFSKIKLFSEDKGIKIFYIEP</sequence>
<feature type="transmembrane region" description="Helical" evidence="1">
    <location>
        <begin position="160"/>
        <end position="181"/>
    </location>
</feature>
<reference evidence="2 3" key="1">
    <citation type="journal article" date="2016" name="Nat. Commun.">
        <title>Thousands of microbial genomes shed light on interconnected biogeochemical processes in an aquifer system.</title>
        <authorList>
            <person name="Anantharaman K."/>
            <person name="Brown C.T."/>
            <person name="Hug L.A."/>
            <person name="Sharon I."/>
            <person name="Castelle C.J."/>
            <person name="Probst A.J."/>
            <person name="Thomas B.C."/>
            <person name="Singh A."/>
            <person name="Wilkins M.J."/>
            <person name="Karaoz U."/>
            <person name="Brodie E.L."/>
            <person name="Williams K.H."/>
            <person name="Hubbard S.S."/>
            <person name="Banfield J.F."/>
        </authorList>
    </citation>
    <scope>NUCLEOTIDE SEQUENCE [LARGE SCALE GENOMIC DNA]</scope>
</reference>
<evidence type="ECO:0000313" key="2">
    <source>
        <dbReference type="EMBL" id="OGM09387.1"/>
    </source>
</evidence>
<comment type="caution">
    <text evidence="2">The sequence shown here is derived from an EMBL/GenBank/DDBJ whole genome shotgun (WGS) entry which is preliminary data.</text>
</comment>
<keyword evidence="1" id="KW-0472">Membrane</keyword>
<dbReference type="Proteomes" id="UP000176778">
    <property type="component" value="Unassembled WGS sequence"/>
</dbReference>
<keyword evidence="1" id="KW-1133">Transmembrane helix</keyword>
<feature type="transmembrane region" description="Helical" evidence="1">
    <location>
        <begin position="54"/>
        <end position="71"/>
    </location>
</feature>
<proteinExistence type="predicted"/>
<protein>
    <submittedName>
        <fullName evidence="2">Uncharacterized protein</fullName>
    </submittedName>
</protein>
<gene>
    <name evidence="2" type="ORF">A2Y68_00240</name>
</gene>
<evidence type="ECO:0000256" key="1">
    <source>
        <dbReference type="SAM" id="Phobius"/>
    </source>
</evidence>
<dbReference type="STRING" id="1802479.A2Y68_00240"/>
<feature type="transmembrane region" description="Helical" evidence="1">
    <location>
        <begin position="121"/>
        <end position="139"/>
    </location>
</feature>
<dbReference type="EMBL" id="MGFR01000005">
    <property type="protein sequence ID" value="OGM09387.1"/>
    <property type="molecule type" value="Genomic_DNA"/>
</dbReference>
<dbReference type="AlphaFoldDB" id="A0A1F7X324"/>
<evidence type="ECO:0000313" key="3">
    <source>
        <dbReference type="Proteomes" id="UP000176778"/>
    </source>
</evidence>
<accession>A0A1F7X324</accession>
<feature type="transmembrane region" description="Helical" evidence="1">
    <location>
        <begin position="12"/>
        <end position="34"/>
    </location>
</feature>
<organism evidence="2 3">
    <name type="scientific">Candidatus Woesebacteria bacterium RBG_13_46_13</name>
    <dbReference type="NCBI Taxonomy" id="1802479"/>
    <lineage>
        <taxon>Bacteria</taxon>
        <taxon>Candidatus Woeseibacteriota</taxon>
    </lineage>
</organism>